<gene>
    <name evidence="1" type="ORF">KDL01_37245</name>
</gene>
<sequence>MMPDSEKIDPPPQASRTPYVAVVGPGEASTHELRQAEQVGVLLALRRAVILCGGLGGVMEAACKGAALHGGHTVGFLPGRDRAAGNPFLTITLPTGLGELRNGLVVGSADAVIAVGGSWGTLSEISLAMRTGKPTFVLGGWKVDTNAQAAGASSPREVSSAEEAVDGVFAMLGI</sequence>
<dbReference type="InterPro" id="IPR052341">
    <property type="entry name" value="LOG_family_nucleotidases"/>
</dbReference>
<dbReference type="PANTHER" id="PTHR43393">
    <property type="entry name" value="CYTOKININ RIBOSIDE 5'-MONOPHOSPHATE PHOSPHORIBOHYDROLASE"/>
    <property type="match status" value="1"/>
</dbReference>
<dbReference type="SUPFAM" id="SSF102405">
    <property type="entry name" value="MCP/YpsA-like"/>
    <property type="match status" value="1"/>
</dbReference>
<dbReference type="PANTHER" id="PTHR43393:SF3">
    <property type="entry name" value="LYSINE DECARBOXYLASE-LIKE PROTEIN"/>
    <property type="match status" value="1"/>
</dbReference>
<name>A0A941F0A7_9ACTN</name>
<evidence type="ECO:0000313" key="1">
    <source>
        <dbReference type="EMBL" id="MBR7838974.1"/>
    </source>
</evidence>
<dbReference type="RefSeq" id="WP_212533421.1">
    <property type="nucleotide sequence ID" value="NZ_JAGSOG010000357.1"/>
</dbReference>
<accession>A0A941F0A7</accession>
<keyword evidence="2" id="KW-1185">Reference proteome</keyword>
<dbReference type="Proteomes" id="UP000675781">
    <property type="component" value="Unassembled WGS sequence"/>
</dbReference>
<dbReference type="Gene3D" id="3.40.50.450">
    <property type="match status" value="1"/>
</dbReference>
<dbReference type="Pfam" id="PF18306">
    <property type="entry name" value="LDcluster4"/>
    <property type="match status" value="1"/>
</dbReference>
<comment type="caution">
    <text evidence="1">The sequence shown here is derived from an EMBL/GenBank/DDBJ whole genome shotgun (WGS) entry which is preliminary data.</text>
</comment>
<proteinExistence type="predicted"/>
<evidence type="ECO:0000313" key="2">
    <source>
        <dbReference type="Proteomes" id="UP000675781"/>
    </source>
</evidence>
<dbReference type="AlphaFoldDB" id="A0A941F0A7"/>
<reference evidence="1" key="1">
    <citation type="submission" date="2021-04" db="EMBL/GenBank/DDBJ databases">
        <title>Genome based classification of Actinospica acidithermotolerans sp. nov., an actinobacterium isolated from an Indonesian hot spring.</title>
        <authorList>
            <person name="Kusuma A.B."/>
            <person name="Putra K.E."/>
            <person name="Nafisah S."/>
            <person name="Loh J."/>
            <person name="Nouioui I."/>
            <person name="Goodfellow M."/>
        </authorList>
    </citation>
    <scope>NUCLEOTIDE SEQUENCE</scope>
    <source>
        <strain evidence="1">CSCA 57</strain>
    </source>
</reference>
<dbReference type="EMBL" id="JAGSOG010000357">
    <property type="protein sequence ID" value="MBR7838974.1"/>
    <property type="molecule type" value="Genomic_DNA"/>
</dbReference>
<dbReference type="NCBIfam" id="TIGR00725">
    <property type="entry name" value="TIGR00725 family protein"/>
    <property type="match status" value="1"/>
</dbReference>
<dbReference type="GO" id="GO:0005829">
    <property type="term" value="C:cytosol"/>
    <property type="evidence" value="ECO:0007669"/>
    <property type="project" value="TreeGrafter"/>
</dbReference>
<protein>
    <submittedName>
        <fullName evidence="1">TIGR00725 family protein</fullName>
    </submittedName>
</protein>
<dbReference type="InterPro" id="IPR005268">
    <property type="entry name" value="CHP00725"/>
</dbReference>
<dbReference type="InterPro" id="IPR041164">
    <property type="entry name" value="LDcluster4"/>
</dbReference>
<organism evidence="1 2">
    <name type="scientific">Actinospica durhamensis</name>
    <dbReference type="NCBI Taxonomy" id="1508375"/>
    <lineage>
        <taxon>Bacteria</taxon>
        <taxon>Bacillati</taxon>
        <taxon>Actinomycetota</taxon>
        <taxon>Actinomycetes</taxon>
        <taxon>Catenulisporales</taxon>
        <taxon>Actinospicaceae</taxon>
        <taxon>Actinospica</taxon>
    </lineage>
</organism>